<accession>A0A0K1JNF7</accession>
<keyword evidence="4" id="KW-1185">Reference proteome</keyword>
<dbReference type="RefSeq" id="WP_052595578.1">
    <property type="nucleotide sequence ID" value="NZ_CP011112.1"/>
</dbReference>
<dbReference type="STRING" id="571913.VV02_23535"/>
<dbReference type="PANTHER" id="PTHR46268:SF6">
    <property type="entry name" value="UNIVERSAL STRESS PROTEIN UP12"/>
    <property type="match status" value="1"/>
</dbReference>
<name>A0A0K1JNF7_9MICO</name>
<evidence type="ECO:0000313" key="3">
    <source>
        <dbReference type="EMBL" id="AKU18133.1"/>
    </source>
</evidence>
<comment type="similarity">
    <text evidence="1">Belongs to the universal stress protein A family.</text>
</comment>
<dbReference type="InterPro" id="IPR006015">
    <property type="entry name" value="Universal_stress_UspA"/>
</dbReference>
<evidence type="ECO:0000259" key="2">
    <source>
        <dbReference type="Pfam" id="PF00582"/>
    </source>
</evidence>
<gene>
    <name evidence="3" type="ORF">VV02_23535</name>
</gene>
<dbReference type="Proteomes" id="UP000066480">
    <property type="component" value="Chromosome"/>
</dbReference>
<dbReference type="OrthoDB" id="5419113at2"/>
<dbReference type="PANTHER" id="PTHR46268">
    <property type="entry name" value="STRESS RESPONSE PROTEIN NHAX"/>
    <property type="match status" value="1"/>
</dbReference>
<dbReference type="KEGG" id="lmoi:VV02_23535"/>
<evidence type="ECO:0000313" key="4">
    <source>
        <dbReference type="Proteomes" id="UP000066480"/>
    </source>
</evidence>
<dbReference type="EMBL" id="CP011112">
    <property type="protein sequence ID" value="AKU18133.1"/>
    <property type="molecule type" value="Genomic_DNA"/>
</dbReference>
<dbReference type="PATRIC" id="fig|571913.6.peg.4766"/>
<dbReference type="SUPFAM" id="SSF52402">
    <property type="entry name" value="Adenine nucleotide alpha hydrolases-like"/>
    <property type="match status" value="1"/>
</dbReference>
<dbReference type="Pfam" id="PF00582">
    <property type="entry name" value="Usp"/>
    <property type="match status" value="1"/>
</dbReference>
<proteinExistence type="inferred from homology"/>
<sequence>MTIVVGYVPGPPGEAALKHGIAEAIRTSARVVVVNGTRGDAFVDRRFSQGADMDALRAQLDRAGVEYDVRQPMGPDVAELILEAAEEVEAELIVMGLRRRTPVGKLILGSTAQQVLLDARCPVLAVKA</sequence>
<dbReference type="PRINTS" id="PR01438">
    <property type="entry name" value="UNVRSLSTRESS"/>
</dbReference>
<dbReference type="InterPro" id="IPR014729">
    <property type="entry name" value="Rossmann-like_a/b/a_fold"/>
</dbReference>
<dbReference type="Gene3D" id="3.40.50.620">
    <property type="entry name" value="HUPs"/>
    <property type="match status" value="1"/>
</dbReference>
<reference evidence="3 4" key="1">
    <citation type="submission" date="2015-03" db="EMBL/GenBank/DDBJ databases">
        <title>Luteipulveratus halotolerans sp. nov., a novel actinobacterium (Dermacoccaceae) from Sarawak, Malaysia.</title>
        <authorList>
            <person name="Juboi H."/>
            <person name="Basik A."/>
            <person name="Shamsul S.S."/>
            <person name="Arnold P."/>
            <person name="Schmitt E.K."/>
            <person name="Sanglier J.-J."/>
            <person name="Yeo T."/>
        </authorList>
    </citation>
    <scope>NUCLEOTIDE SEQUENCE [LARGE SCALE GENOMIC DNA]</scope>
    <source>
        <strain evidence="3 4">MN07-A0370</strain>
    </source>
</reference>
<dbReference type="InterPro" id="IPR006016">
    <property type="entry name" value="UspA"/>
</dbReference>
<dbReference type="AlphaFoldDB" id="A0A0K1JNF7"/>
<dbReference type="CDD" id="cd00293">
    <property type="entry name" value="USP-like"/>
    <property type="match status" value="1"/>
</dbReference>
<protein>
    <submittedName>
        <fullName evidence="3">Universal stress protein UspA</fullName>
    </submittedName>
</protein>
<evidence type="ECO:0000256" key="1">
    <source>
        <dbReference type="ARBA" id="ARBA00008791"/>
    </source>
</evidence>
<feature type="domain" description="UspA" evidence="2">
    <location>
        <begin position="2"/>
        <end position="127"/>
    </location>
</feature>
<organism evidence="3 4">
    <name type="scientific">Luteipulveratus mongoliensis</name>
    <dbReference type="NCBI Taxonomy" id="571913"/>
    <lineage>
        <taxon>Bacteria</taxon>
        <taxon>Bacillati</taxon>
        <taxon>Actinomycetota</taxon>
        <taxon>Actinomycetes</taxon>
        <taxon>Micrococcales</taxon>
        <taxon>Dermacoccaceae</taxon>
        <taxon>Luteipulveratus</taxon>
    </lineage>
</organism>